<dbReference type="PANTHER" id="PTHR35794:SF2">
    <property type="entry name" value="CELL DIVISION PROTEIN DIVIVA"/>
    <property type="match status" value="1"/>
</dbReference>
<gene>
    <name evidence="1" type="ORF">EDD62_0434</name>
</gene>
<proteinExistence type="predicted"/>
<dbReference type="RefSeq" id="WP_077140447.1">
    <property type="nucleotide sequence ID" value="NZ_CBCSGK010000001.1"/>
</dbReference>
<dbReference type="GO" id="GO:0051301">
    <property type="term" value="P:cell division"/>
    <property type="evidence" value="ECO:0007669"/>
    <property type="project" value="UniProtKB-KW"/>
</dbReference>
<dbReference type="Gene3D" id="6.10.250.660">
    <property type="match status" value="1"/>
</dbReference>
<dbReference type="Proteomes" id="UP000277108">
    <property type="component" value="Unassembled WGS sequence"/>
</dbReference>
<evidence type="ECO:0000313" key="2">
    <source>
        <dbReference type="Proteomes" id="UP000277108"/>
    </source>
</evidence>
<dbReference type="OrthoDB" id="9815492at2"/>
<keyword evidence="2" id="KW-1185">Reference proteome</keyword>
<keyword evidence="1" id="KW-0131">Cell cycle</keyword>
<dbReference type="AlphaFoldDB" id="A0A1Q1G287"/>
<dbReference type="EMBL" id="RKRK01000002">
    <property type="protein sequence ID" value="RPF57799.1"/>
    <property type="molecule type" value="Genomic_DNA"/>
</dbReference>
<organism evidence="1 2">
    <name type="scientific">Abyssicoccus albus</name>
    <dbReference type="NCBI Taxonomy" id="1817405"/>
    <lineage>
        <taxon>Bacteria</taxon>
        <taxon>Bacillati</taxon>
        <taxon>Bacillota</taxon>
        <taxon>Bacilli</taxon>
        <taxon>Bacillales</taxon>
        <taxon>Abyssicoccaceae</taxon>
    </lineage>
</organism>
<dbReference type="InterPro" id="IPR007793">
    <property type="entry name" value="DivIVA_fam"/>
</dbReference>
<accession>A0A3N5BML5</accession>
<reference evidence="1 2" key="1">
    <citation type="submission" date="2018-11" db="EMBL/GenBank/DDBJ databases">
        <title>Genomic Encyclopedia of Type Strains, Phase IV (KMG-IV): sequencing the most valuable type-strain genomes for metagenomic binning, comparative biology and taxonomic classification.</title>
        <authorList>
            <person name="Goeker M."/>
        </authorList>
    </citation>
    <scope>NUCLEOTIDE SEQUENCE [LARGE SCALE GENOMIC DNA]</scope>
    <source>
        <strain evidence="1 2">DSM 29158</strain>
    </source>
</reference>
<dbReference type="PANTHER" id="PTHR35794">
    <property type="entry name" value="CELL DIVISION PROTEIN DIVIVA"/>
    <property type="match status" value="1"/>
</dbReference>
<accession>A0A1Q1G287</accession>
<dbReference type="Pfam" id="PF05103">
    <property type="entry name" value="DivIVA"/>
    <property type="match status" value="1"/>
</dbReference>
<sequence length="176" mass="20607">MNINDIPNKSFKTVYKGIDEMEVREYLKEIKQHIEELEKEKESLQKIIDEKNENLNNFKSVETSISEAIMVAQKAGEETKRSAEKESERIINQARLHSETMINDAMMKSQHIAMQTEEIKKQSKVFRARYKKLIEAQLDLLSTNDWEELLEYDKDINVEAQSKVDNIVNNDDNVNN</sequence>
<comment type="caution">
    <text evidence="1">The sequence shown here is derived from an EMBL/GenBank/DDBJ whole genome shotgun (WGS) entry which is preliminary data.</text>
</comment>
<protein>
    <submittedName>
        <fullName evidence="1">Cell division initiation protein</fullName>
    </submittedName>
</protein>
<dbReference type="STRING" id="1849491.BVH56_05275"/>
<name>A0A1Q1G287_9BACL</name>
<evidence type="ECO:0000313" key="1">
    <source>
        <dbReference type="EMBL" id="RPF57799.1"/>
    </source>
</evidence>
<keyword evidence="1" id="KW-0132">Cell division</keyword>